<gene>
    <name evidence="1" type="ORF">RPERSI_LOCUS9596</name>
</gene>
<reference evidence="1" key="1">
    <citation type="submission" date="2021-06" db="EMBL/GenBank/DDBJ databases">
        <authorList>
            <person name="Kallberg Y."/>
            <person name="Tangrot J."/>
            <person name="Rosling A."/>
        </authorList>
    </citation>
    <scope>NUCLEOTIDE SEQUENCE</scope>
    <source>
        <strain evidence="1">MA461A</strain>
    </source>
</reference>
<protein>
    <submittedName>
        <fullName evidence="1">4787_t:CDS:1</fullName>
    </submittedName>
</protein>
<feature type="non-terminal residue" evidence="1">
    <location>
        <position position="475"/>
    </location>
</feature>
<sequence>DLSEEEPKDQGGIRKKILLDWEEKALNHATKLVEVLSGFLEPYKDFEDSKSCEQIFNVEIAIFLNTFLEDIETTDENESNKLVAYQVIELISKADGYTYIYHTRDKLKESESFVFYCNCKIERKNKRAHIENIDKQRDTELRLLRFECEGSILITIKRSHELIYVRVHHLLHPKPQSITISSEIKTYIQNNKILTVPQLYHNIKATRLNGYLYLTQHQVYYWCKRLGLNEYKIVKDQAESTIQYLLQHSTFKVIIKEPTIIAFTTPLFDLLAKINITTIVIDATYKTNRLKYELYAILGIIDGAGFPLTYMFLKPGQNEKRTMILQNWFHIIKEMGIHNIETFLTDKDFSQITPLKKFGPKHAEYILDGKTLVNDNYDEKKSSSSNTSLDKETFNNLNADGETSSSSHIPDEEILSNSNTLDEEISSCSNLLNEALNNEISETSDNIESSFQEYKVSDNKETINQKKMEFYLLME</sequence>
<organism evidence="1 2">
    <name type="scientific">Racocetra persica</name>
    <dbReference type="NCBI Taxonomy" id="160502"/>
    <lineage>
        <taxon>Eukaryota</taxon>
        <taxon>Fungi</taxon>
        <taxon>Fungi incertae sedis</taxon>
        <taxon>Mucoromycota</taxon>
        <taxon>Glomeromycotina</taxon>
        <taxon>Glomeromycetes</taxon>
        <taxon>Diversisporales</taxon>
        <taxon>Gigasporaceae</taxon>
        <taxon>Racocetra</taxon>
    </lineage>
</organism>
<evidence type="ECO:0000313" key="1">
    <source>
        <dbReference type="EMBL" id="CAG8691942.1"/>
    </source>
</evidence>
<dbReference type="Proteomes" id="UP000789920">
    <property type="component" value="Unassembled WGS sequence"/>
</dbReference>
<feature type="non-terminal residue" evidence="1">
    <location>
        <position position="1"/>
    </location>
</feature>
<keyword evidence="2" id="KW-1185">Reference proteome</keyword>
<name>A0ACA9P720_9GLOM</name>
<accession>A0ACA9P720</accession>
<evidence type="ECO:0000313" key="2">
    <source>
        <dbReference type="Proteomes" id="UP000789920"/>
    </source>
</evidence>
<proteinExistence type="predicted"/>
<dbReference type="EMBL" id="CAJVQC010018250">
    <property type="protein sequence ID" value="CAG8691942.1"/>
    <property type="molecule type" value="Genomic_DNA"/>
</dbReference>
<comment type="caution">
    <text evidence="1">The sequence shown here is derived from an EMBL/GenBank/DDBJ whole genome shotgun (WGS) entry which is preliminary data.</text>
</comment>